<organism evidence="1 2">
    <name type="scientific">Pelagicoccus enzymogenes</name>
    <dbReference type="NCBI Taxonomy" id="2773457"/>
    <lineage>
        <taxon>Bacteria</taxon>
        <taxon>Pseudomonadati</taxon>
        <taxon>Verrucomicrobiota</taxon>
        <taxon>Opitutia</taxon>
        <taxon>Puniceicoccales</taxon>
        <taxon>Pelagicoccaceae</taxon>
        <taxon>Pelagicoccus</taxon>
    </lineage>
</organism>
<sequence length="326" mass="36302">MIGYKNAAGLPLVLVLAACSPKADSEILVETSYELGRYSAVGHSVERKNSVIYESFEGGGWNAQNTTLSISEHKPGLDESLPQNFLFPQLQGPHSFAAEKSIVRFGEYAAKLHWKSGNPSQWNGDPLKLDNTDRKAMFHGHKASSSKATVWYGFSVYFPSEGTRITGDQSALFFQIHGSRDKNGEPNRIPPLSINLVADGFKFGYSWDSAASSTSTIGEGDVDYVVPTNVSDYQDRWLDVVIKVNTNPLEEKGSFKIWFDGELITSRENIRFGYNDQQGIYPSFGWYITGQSAYRDGDMILYLDEVRMVEGEDVGYFDVAPGFFSR</sequence>
<dbReference type="Pfam" id="PF14099">
    <property type="entry name" value="Polysacc_lyase"/>
    <property type="match status" value="1"/>
</dbReference>
<keyword evidence="2" id="KW-1185">Reference proteome</keyword>
<evidence type="ECO:0000313" key="1">
    <source>
        <dbReference type="EMBL" id="MBD5780065.1"/>
    </source>
</evidence>
<dbReference type="InterPro" id="IPR025975">
    <property type="entry name" value="Polysacc_lyase"/>
</dbReference>
<dbReference type="EMBL" id="JACYFG010000032">
    <property type="protein sequence ID" value="MBD5780065.1"/>
    <property type="molecule type" value="Genomic_DNA"/>
</dbReference>
<evidence type="ECO:0000313" key="2">
    <source>
        <dbReference type="Proteomes" id="UP000622317"/>
    </source>
</evidence>
<dbReference type="Proteomes" id="UP000622317">
    <property type="component" value="Unassembled WGS sequence"/>
</dbReference>
<keyword evidence="1" id="KW-0456">Lyase</keyword>
<dbReference type="Gene3D" id="2.60.120.200">
    <property type="match status" value="1"/>
</dbReference>
<dbReference type="PROSITE" id="PS51257">
    <property type="entry name" value="PROKAR_LIPOPROTEIN"/>
    <property type="match status" value="1"/>
</dbReference>
<comment type="caution">
    <text evidence="1">The sequence shown here is derived from an EMBL/GenBank/DDBJ whole genome shotgun (WGS) entry which is preliminary data.</text>
</comment>
<protein>
    <submittedName>
        <fullName evidence="1">Heparin lyase I family protein</fullName>
    </submittedName>
</protein>
<name>A0A927FAB9_9BACT</name>
<gene>
    <name evidence="1" type="ORF">IEN85_11240</name>
</gene>
<dbReference type="GO" id="GO:0016829">
    <property type="term" value="F:lyase activity"/>
    <property type="evidence" value="ECO:0007669"/>
    <property type="project" value="UniProtKB-KW"/>
</dbReference>
<accession>A0A927FAB9</accession>
<reference evidence="1" key="1">
    <citation type="submission" date="2020-09" db="EMBL/GenBank/DDBJ databases">
        <title>Pelagicoccus enzymogenes sp. nov. with an EPS production, isolated from marine sediment.</title>
        <authorList>
            <person name="Feng X."/>
        </authorList>
    </citation>
    <scope>NUCLEOTIDE SEQUENCE</scope>
    <source>
        <strain evidence="1">NFK12</strain>
    </source>
</reference>
<proteinExistence type="predicted"/>
<dbReference type="AlphaFoldDB" id="A0A927FAB9"/>